<evidence type="ECO:0000256" key="1">
    <source>
        <dbReference type="SAM" id="MobiDB-lite"/>
    </source>
</evidence>
<sequence length="187" mass="21598">MRKCRLYLLIIISSFFLFACEENNTKTVGDLADKDKGNETSNLVNDKTSEKNTSEEDAQESNKDTTLIDIDYIKENIKIGLTKEEVKTLIGDPDFEGLNIETDNTTWRYDIGGEDDYVTPLTEFEKENGIIDNVNIDGLMNNTINMQLFVGWYDDRVDHISCYYVKNENINEYRVFNDGTVREMNIK</sequence>
<reference evidence="3" key="1">
    <citation type="journal article" date="2014" name="Int. J. Syst. Evol. Microbiol.">
        <title>Complete genome sequence of Corynebacterium casei LMG S-19264T (=DSM 44701T), isolated from a smear-ripened cheese.</title>
        <authorList>
            <consortium name="US DOE Joint Genome Institute (JGI-PGF)"/>
            <person name="Walter F."/>
            <person name="Albersmeier A."/>
            <person name="Kalinowski J."/>
            <person name="Ruckert C."/>
        </authorList>
    </citation>
    <scope>NUCLEOTIDE SEQUENCE</scope>
    <source>
        <strain evidence="3">CGMCC 1.6333</strain>
    </source>
</reference>
<comment type="caution">
    <text evidence="3">The sequence shown here is derived from an EMBL/GenBank/DDBJ whole genome shotgun (WGS) entry which is preliminary data.</text>
</comment>
<evidence type="ECO:0000313" key="3">
    <source>
        <dbReference type="EMBL" id="GGM32305.1"/>
    </source>
</evidence>
<feature type="signal peptide" evidence="2">
    <location>
        <begin position="1"/>
        <end position="19"/>
    </location>
</feature>
<reference evidence="3" key="2">
    <citation type="submission" date="2020-09" db="EMBL/GenBank/DDBJ databases">
        <authorList>
            <person name="Sun Q."/>
            <person name="Zhou Y."/>
        </authorList>
    </citation>
    <scope>NUCLEOTIDE SEQUENCE</scope>
    <source>
        <strain evidence="3">CGMCC 1.6333</strain>
    </source>
</reference>
<accession>A0A917TPS2</accession>
<dbReference type="PROSITE" id="PS51257">
    <property type="entry name" value="PROKAR_LIPOPROTEIN"/>
    <property type="match status" value="1"/>
</dbReference>
<evidence type="ECO:0008006" key="5">
    <source>
        <dbReference type="Google" id="ProtNLM"/>
    </source>
</evidence>
<keyword evidence="4" id="KW-1185">Reference proteome</keyword>
<keyword evidence="2" id="KW-0732">Signal</keyword>
<name>A0A917TPS2_9BACI</name>
<organism evidence="3 4">
    <name type="scientific">Paraliobacillus quinghaiensis</name>
    <dbReference type="NCBI Taxonomy" id="470815"/>
    <lineage>
        <taxon>Bacteria</taxon>
        <taxon>Bacillati</taxon>
        <taxon>Bacillota</taxon>
        <taxon>Bacilli</taxon>
        <taxon>Bacillales</taxon>
        <taxon>Bacillaceae</taxon>
        <taxon>Paraliobacillus</taxon>
    </lineage>
</organism>
<dbReference type="EMBL" id="BMLG01000008">
    <property type="protein sequence ID" value="GGM32305.1"/>
    <property type="molecule type" value="Genomic_DNA"/>
</dbReference>
<dbReference type="RefSeq" id="WP_117154962.1">
    <property type="nucleotide sequence ID" value="NZ_BMLG01000008.1"/>
</dbReference>
<proteinExistence type="predicted"/>
<evidence type="ECO:0000256" key="2">
    <source>
        <dbReference type="SAM" id="SignalP"/>
    </source>
</evidence>
<dbReference type="Proteomes" id="UP000618460">
    <property type="component" value="Unassembled WGS sequence"/>
</dbReference>
<evidence type="ECO:0000313" key="4">
    <source>
        <dbReference type="Proteomes" id="UP000618460"/>
    </source>
</evidence>
<dbReference type="OrthoDB" id="2735730at2"/>
<dbReference type="AlphaFoldDB" id="A0A917TPS2"/>
<gene>
    <name evidence="3" type="ORF">GCM10011351_17960</name>
</gene>
<feature type="chain" id="PRO_5037067295" description="Lipoprotein" evidence="2">
    <location>
        <begin position="20"/>
        <end position="187"/>
    </location>
</feature>
<feature type="region of interest" description="Disordered" evidence="1">
    <location>
        <begin position="29"/>
        <end position="62"/>
    </location>
</feature>
<protein>
    <recommendedName>
        <fullName evidence="5">Lipoprotein</fullName>
    </recommendedName>
</protein>